<evidence type="ECO:0000313" key="6">
    <source>
        <dbReference type="Proteomes" id="UP000663937"/>
    </source>
</evidence>
<dbReference type="GO" id="GO:0000976">
    <property type="term" value="F:transcription cis-regulatory region binding"/>
    <property type="evidence" value="ECO:0007669"/>
    <property type="project" value="TreeGrafter"/>
</dbReference>
<dbReference type="CDD" id="cd06267">
    <property type="entry name" value="PBP1_LacI_sugar_binding-like"/>
    <property type="match status" value="1"/>
</dbReference>
<dbReference type="InterPro" id="IPR028082">
    <property type="entry name" value="Peripla_BP_I"/>
</dbReference>
<name>A0A8A4ZGV1_9MICO</name>
<evidence type="ECO:0000256" key="2">
    <source>
        <dbReference type="ARBA" id="ARBA00023125"/>
    </source>
</evidence>
<dbReference type="SUPFAM" id="SSF53822">
    <property type="entry name" value="Periplasmic binding protein-like I"/>
    <property type="match status" value="1"/>
</dbReference>
<feature type="domain" description="HTH lacI-type" evidence="4">
    <location>
        <begin position="15"/>
        <end position="69"/>
    </location>
</feature>
<dbReference type="SMART" id="SM00354">
    <property type="entry name" value="HTH_LACI"/>
    <property type="match status" value="1"/>
</dbReference>
<keyword evidence="2 5" id="KW-0238">DNA-binding</keyword>
<dbReference type="Pfam" id="PF13377">
    <property type="entry name" value="Peripla_BP_3"/>
    <property type="match status" value="1"/>
</dbReference>
<protein>
    <submittedName>
        <fullName evidence="5">LacI family DNA-binding transcriptional regulator</fullName>
    </submittedName>
</protein>
<dbReference type="InterPro" id="IPR046335">
    <property type="entry name" value="LacI/GalR-like_sensor"/>
</dbReference>
<dbReference type="PANTHER" id="PTHR30146:SF155">
    <property type="entry name" value="ALANINE RACEMASE"/>
    <property type="match status" value="1"/>
</dbReference>
<organism evidence="5 6">
    <name type="scientific">Pengzhenrongella sicca</name>
    <dbReference type="NCBI Taxonomy" id="2819238"/>
    <lineage>
        <taxon>Bacteria</taxon>
        <taxon>Bacillati</taxon>
        <taxon>Actinomycetota</taxon>
        <taxon>Actinomycetes</taxon>
        <taxon>Micrococcales</taxon>
        <taxon>Pengzhenrongella</taxon>
    </lineage>
</organism>
<proteinExistence type="predicted"/>
<dbReference type="Gene3D" id="1.10.260.40">
    <property type="entry name" value="lambda repressor-like DNA-binding domains"/>
    <property type="match status" value="1"/>
</dbReference>
<keyword evidence="1" id="KW-0805">Transcription regulation</keyword>
<dbReference type="PANTHER" id="PTHR30146">
    <property type="entry name" value="LACI-RELATED TRANSCRIPTIONAL REPRESSOR"/>
    <property type="match status" value="1"/>
</dbReference>
<evidence type="ECO:0000313" key="5">
    <source>
        <dbReference type="EMBL" id="QTE30183.1"/>
    </source>
</evidence>
<dbReference type="PROSITE" id="PS50932">
    <property type="entry name" value="HTH_LACI_2"/>
    <property type="match status" value="1"/>
</dbReference>
<dbReference type="AlphaFoldDB" id="A0A8A4ZGV1"/>
<keyword evidence="6" id="KW-1185">Reference proteome</keyword>
<evidence type="ECO:0000256" key="1">
    <source>
        <dbReference type="ARBA" id="ARBA00023015"/>
    </source>
</evidence>
<sequence>MRPPPDPTPPRPRQPTITDVARLAGTSKATVSFVVNGRTNVADATRERVLAAAETLGWTPSRRARSLSTSQAYALGLVFARGPETLGSDPFFAPFIGGFESALAELDRSLLLRFVDGPELEEAAYRRLHDQGRVDGVVLTDVRHDDPRIDLLTQLGLPAVTLNRLDGPSPFPAVVLDDLAGTAAAVEYLVGLGHEHIAYVGGPELYLHTTRRRLAWQEALESHGLPAGVFVETDFSAAGGALATTTVLGLTVATRPTAILYGNDSMAIAGIVAAQQAGLHVPRDLSVIGFEDSELSAHVSPPLTTIHSDSFTWGRTAAEALLELLRTGDSSAEHTLPPARLVIRGSAAARADPGR</sequence>
<dbReference type="KEGG" id="psic:J4E96_03985"/>
<dbReference type="InterPro" id="IPR000843">
    <property type="entry name" value="HTH_LacI"/>
</dbReference>
<gene>
    <name evidence="5" type="ORF">J4E96_03985</name>
</gene>
<dbReference type="EMBL" id="CP071868">
    <property type="protein sequence ID" value="QTE30183.1"/>
    <property type="molecule type" value="Genomic_DNA"/>
</dbReference>
<keyword evidence="3" id="KW-0804">Transcription</keyword>
<dbReference type="RefSeq" id="WP_227424501.1">
    <property type="nucleotide sequence ID" value="NZ_CP071868.1"/>
</dbReference>
<evidence type="ECO:0000259" key="4">
    <source>
        <dbReference type="PROSITE" id="PS50932"/>
    </source>
</evidence>
<dbReference type="GO" id="GO:0003700">
    <property type="term" value="F:DNA-binding transcription factor activity"/>
    <property type="evidence" value="ECO:0007669"/>
    <property type="project" value="TreeGrafter"/>
</dbReference>
<evidence type="ECO:0000256" key="3">
    <source>
        <dbReference type="ARBA" id="ARBA00023163"/>
    </source>
</evidence>
<dbReference type="SUPFAM" id="SSF47413">
    <property type="entry name" value="lambda repressor-like DNA-binding domains"/>
    <property type="match status" value="1"/>
</dbReference>
<dbReference type="InterPro" id="IPR010982">
    <property type="entry name" value="Lambda_DNA-bd_dom_sf"/>
</dbReference>
<reference evidence="5" key="1">
    <citation type="submission" date="2021-03" db="EMBL/GenBank/DDBJ databases">
        <title>Pengzhenrongella sicca gen. nov., sp. nov., a new member of suborder Micrococcineae isolated from High-Arctic tundra soil.</title>
        <authorList>
            <person name="Peng F."/>
        </authorList>
    </citation>
    <scope>NUCLEOTIDE SEQUENCE</scope>
    <source>
        <strain evidence="5">LRZ-2</strain>
    </source>
</reference>
<accession>A0A8A4ZGV1</accession>
<dbReference type="Pfam" id="PF00356">
    <property type="entry name" value="LacI"/>
    <property type="match status" value="1"/>
</dbReference>
<dbReference type="Gene3D" id="3.40.50.2300">
    <property type="match status" value="2"/>
</dbReference>
<dbReference type="CDD" id="cd01392">
    <property type="entry name" value="HTH_LacI"/>
    <property type="match status" value="1"/>
</dbReference>
<dbReference type="Proteomes" id="UP000663937">
    <property type="component" value="Chromosome"/>
</dbReference>